<feature type="transmembrane region" description="Helical" evidence="1">
    <location>
        <begin position="12"/>
        <end position="33"/>
    </location>
</feature>
<evidence type="ECO:0000313" key="9">
    <source>
        <dbReference type="Proteomes" id="UP000325113"/>
    </source>
</evidence>
<evidence type="ECO:0000313" key="6">
    <source>
        <dbReference type="Proteomes" id="UP000322899"/>
    </source>
</evidence>
<dbReference type="Proteomes" id="UP000322899">
    <property type="component" value="Unassembled WGS sequence"/>
</dbReference>
<keyword evidence="1" id="KW-0472">Membrane</keyword>
<comment type="caution">
    <text evidence="4">The sequence shown here is derived from an EMBL/GenBank/DDBJ whole genome shotgun (WGS) entry which is preliminary data.</text>
</comment>
<dbReference type="EMBL" id="VLTM01000002">
    <property type="protein sequence ID" value="KAA0168500.1"/>
    <property type="molecule type" value="Genomic_DNA"/>
</dbReference>
<protein>
    <submittedName>
        <fullName evidence="4">Uncharacterized protein</fullName>
    </submittedName>
</protein>
<keyword evidence="1" id="KW-1133">Transmembrane helix</keyword>
<dbReference type="EMBL" id="VLTL01000008">
    <property type="protein sequence ID" value="KAA0171215.1"/>
    <property type="molecule type" value="Genomic_DNA"/>
</dbReference>
<keyword evidence="7" id="KW-1185">Reference proteome</keyword>
<dbReference type="EMBL" id="VLTO01000003">
    <property type="protein sequence ID" value="KAA0177770.1"/>
    <property type="molecule type" value="Genomic_DNA"/>
</dbReference>
<dbReference type="Proteomes" id="UP000324907">
    <property type="component" value="Unassembled WGS sequence"/>
</dbReference>
<gene>
    <name evidence="5" type="ORF">FNF27_00941</name>
    <name evidence="4" type="ORF">FNF28_00981</name>
    <name evidence="2" type="ORF">FNF29_01185</name>
    <name evidence="3" type="ORF">FNF31_00380</name>
</gene>
<evidence type="ECO:0000313" key="3">
    <source>
        <dbReference type="EMBL" id="KAA0168500.1"/>
    </source>
</evidence>
<keyword evidence="1" id="KW-0812">Transmembrane</keyword>
<evidence type="ECO:0000313" key="7">
    <source>
        <dbReference type="Proteomes" id="UP000323011"/>
    </source>
</evidence>
<evidence type="ECO:0000313" key="2">
    <source>
        <dbReference type="EMBL" id="KAA0156393.1"/>
    </source>
</evidence>
<dbReference type="EMBL" id="VLTN01000004">
    <property type="protein sequence ID" value="KAA0156393.1"/>
    <property type="molecule type" value="Genomic_DNA"/>
</dbReference>
<evidence type="ECO:0000313" key="5">
    <source>
        <dbReference type="EMBL" id="KAA0177770.1"/>
    </source>
</evidence>
<dbReference type="Proteomes" id="UP000325113">
    <property type="component" value="Unassembled WGS sequence"/>
</dbReference>
<evidence type="ECO:0000256" key="1">
    <source>
        <dbReference type="SAM" id="Phobius"/>
    </source>
</evidence>
<name>A0A5A8E0D7_CAFRO</name>
<organism evidence="4 8">
    <name type="scientific">Cafeteria roenbergensis</name>
    <name type="common">Marine flagellate</name>
    <dbReference type="NCBI Taxonomy" id="33653"/>
    <lineage>
        <taxon>Eukaryota</taxon>
        <taxon>Sar</taxon>
        <taxon>Stramenopiles</taxon>
        <taxon>Bigyra</taxon>
        <taxon>Opalozoa</taxon>
        <taxon>Bicosoecida</taxon>
        <taxon>Cafeteriaceae</taxon>
        <taxon>Cafeteria</taxon>
    </lineage>
</organism>
<sequence>MQWLTQPHPILSYKWLSILYAIMCASALGLLAMEHWALLGEEASSVVAGFWIIPAPALPFLIHSLIMLAIQPAPAGEGLSVGTAPEEPKKDR</sequence>
<accession>A0A5A8E0D7</accession>
<proteinExistence type="predicted"/>
<evidence type="ECO:0000313" key="8">
    <source>
        <dbReference type="Proteomes" id="UP000324907"/>
    </source>
</evidence>
<reference evidence="6 7" key="1">
    <citation type="submission" date="2019-07" db="EMBL/GenBank/DDBJ databases">
        <title>Genomes of Cafeteria roenbergensis.</title>
        <authorList>
            <person name="Fischer M.G."/>
            <person name="Hackl T."/>
            <person name="Roman M."/>
        </authorList>
    </citation>
    <scope>NUCLEOTIDE SEQUENCE [LARGE SCALE GENOMIC DNA]</scope>
    <source>
        <strain evidence="2 7">BVI</strain>
        <strain evidence="3 9">Cflag</strain>
        <strain evidence="5 6">E4-10P</strain>
        <strain evidence="4 8">RCC970-E3</strain>
    </source>
</reference>
<evidence type="ECO:0000313" key="4">
    <source>
        <dbReference type="EMBL" id="KAA0171215.1"/>
    </source>
</evidence>
<feature type="transmembrane region" description="Helical" evidence="1">
    <location>
        <begin position="45"/>
        <end position="70"/>
    </location>
</feature>
<dbReference type="AlphaFoldDB" id="A0A5A8E0D7"/>
<dbReference type="Proteomes" id="UP000323011">
    <property type="component" value="Unassembled WGS sequence"/>
</dbReference>